<accession>A0AAE1EBZ7</accession>
<evidence type="ECO:0000259" key="2">
    <source>
        <dbReference type="Pfam" id="PF03067"/>
    </source>
</evidence>
<feature type="domain" description="Chitin-binding type-4" evidence="2">
    <location>
        <begin position="100"/>
        <end position="295"/>
    </location>
</feature>
<keyword evidence="4" id="KW-1185">Reference proteome</keyword>
<dbReference type="Proteomes" id="UP001283361">
    <property type="component" value="Unassembled WGS sequence"/>
</dbReference>
<proteinExistence type="predicted"/>
<sequence>MDSIQHNLQNEKHNFYQHHCSSNSCDDNLIIVKHRYKQQQLDKRCRCCALHLLAQQHHFGEIEVSGRGRHRRLQSVPIVMSLLLSPLLLAISLPGASDSGRLIEPTMRSSLWRFDSEAPINYNEQELNCGGIQIQYGINAGLCGVCGDPYSGPRDNEDGGLYASGAIVRRYRSGSRVTMVADVIVPKGGFFGVKLCLRDHLNTLVTQACLDSFTLKLANGRGRRLKVGNNPRQASGLYKLEVQLPQRITCAHCVIQWRYVTAPTSPGSGYRISATGETCSDCPGPREEFRDCADVTIGYYGDQEASPGQPNDLTQGLLSHKVQTYIFGTGVDPTVVNSEREKFRFASTDDFSDDGSDGAWKIFREVSAVALKNSRGDSGFGYATFNLGGEGRGDQPLESLRQQFNRNSRRNSPYASRQHGESDENSSEENSSDDDDDPPRRLPGFEQDINEIRNFAINQNYNRHNGSDRDFTPELSGALPGDSLDPYTTGLFSANFEILETLGDNSFSRRHELEPMYLRGRSNLGDSYLEPLAIQAELLREKLARVGLFSAGSRGGQAVLPGSSILQDLTSRLTPEQQQHILQLQQRLFGGQQLPGQLFSSNFSSPLESLSPIEYVLPFGSLRPLDSFPSLDSLPFQGSFPSLGSLPTQGPISPLDSHSP</sequence>
<dbReference type="AlphaFoldDB" id="A0AAE1EBZ7"/>
<protein>
    <recommendedName>
        <fullName evidence="2">Chitin-binding type-4 domain-containing protein</fullName>
    </recommendedName>
</protein>
<evidence type="ECO:0000256" key="1">
    <source>
        <dbReference type="SAM" id="MobiDB-lite"/>
    </source>
</evidence>
<name>A0AAE1EBZ7_9GAST</name>
<evidence type="ECO:0000313" key="3">
    <source>
        <dbReference type="EMBL" id="KAK3800383.1"/>
    </source>
</evidence>
<feature type="compositionally biased region" description="Acidic residues" evidence="1">
    <location>
        <begin position="423"/>
        <end position="437"/>
    </location>
</feature>
<gene>
    <name evidence="3" type="ORF">RRG08_052768</name>
</gene>
<reference evidence="3" key="1">
    <citation type="journal article" date="2023" name="G3 (Bethesda)">
        <title>A reference genome for the long-term kleptoplast-retaining sea slug Elysia crispata morphotype clarki.</title>
        <authorList>
            <person name="Eastman K.E."/>
            <person name="Pendleton A.L."/>
            <person name="Shaikh M.A."/>
            <person name="Suttiyut T."/>
            <person name="Ogas R."/>
            <person name="Tomko P."/>
            <person name="Gavelis G."/>
            <person name="Widhalm J.R."/>
            <person name="Wisecaver J.H."/>
        </authorList>
    </citation>
    <scope>NUCLEOTIDE SEQUENCE</scope>
    <source>
        <strain evidence="3">ECLA1</strain>
    </source>
</reference>
<dbReference type="EMBL" id="JAWDGP010000459">
    <property type="protein sequence ID" value="KAK3800383.1"/>
    <property type="molecule type" value="Genomic_DNA"/>
</dbReference>
<evidence type="ECO:0000313" key="4">
    <source>
        <dbReference type="Proteomes" id="UP001283361"/>
    </source>
</evidence>
<organism evidence="3 4">
    <name type="scientific">Elysia crispata</name>
    <name type="common">lettuce slug</name>
    <dbReference type="NCBI Taxonomy" id="231223"/>
    <lineage>
        <taxon>Eukaryota</taxon>
        <taxon>Metazoa</taxon>
        <taxon>Spiralia</taxon>
        <taxon>Lophotrochozoa</taxon>
        <taxon>Mollusca</taxon>
        <taxon>Gastropoda</taxon>
        <taxon>Heterobranchia</taxon>
        <taxon>Euthyneura</taxon>
        <taxon>Panpulmonata</taxon>
        <taxon>Sacoglossa</taxon>
        <taxon>Placobranchoidea</taxon>
        <taxon>Plakobranchidae</taxon>
        <taxon>Elysia</taxon>
    </lineage>
</organism>
<dbReference type="Pfam" id="PF03067">
    <property type="entry name" value="LPMO_10"/>
    <property type="match status" value="1"/>
</dbReference>
<comment type="caution">
    <text evidence="3">The sequence shown here is derived from an EMBL/GenBank/DDBJ whole genome shotgun (WGS) entry which is preliminary data.</text>
</comment>
<dbReference type="InterPro" id="IPR004302">
    <property type="entry name" value="Cellulose/chitin-bd_N"/>
</dbReference>
<feature type="region of interest" description="Disordered" evidence="1">
    <location>
        <begin position="406"/>
        <end position="445"/>
    </location>
</feature>